<evidence type="ECO:0000256" key="1">
    <source>
        <dbReference type="SAM" id="MobiDB-lite"/>
    </source>
</evidence>
<reference evidence="2 3" key="1">
    <citation type="submission" date="2020-10" db="EMBL/GenBank/DDBJ databases">
        <title>High quality whole genome sequence of Pseudomonas poae PMA22.</title>
        <authorList>
            <person name="Hernandez J.G."/>
            <person name="Rodriguez P."/>
            <person name="Cuevas C."/>
            <person name="de la Calle F."/>
            <person name="Galan B."/>
            <person name="Garcia J.L."/>
        </authorList>
    </citation>
    <scope>NUCLEOTIDE SEQUENCE [LARGE SCALE GENOMIC DNA]</scope>
    <source>
        <strain evidence="2 3">PMA22</strain>
    </source>
</reference>
<dbReference type="Proteomes" id="UP000594923">
    <property type="component" value="Chromosome"/>
</dbReference>
<feature type="region of interest" description="Disordered" evidence="1">
    <location>
        <begin position="26"/>
        <end position="46"/>
    </location>
</feature>
<evidence type="ECO:0000313" key="3">
    <source>
        <dbReference type="Proteomes" id="UP000594923"/>
    </source>
</evidence>
<accession>A0A7M1KFX9</accession>
<sequence length="851" mass="92508">MTVPAVNSERIGVTGTDARLSSINTEAASPKTSKRRLVPDNESTSVAGDNNARLEILRKTGEARMLNNMLDVLTTQSAAPGAQVDLESIRVQIAPHSLLWNEEQPQPITMNLKQVLKAYGLQVPTTPDAVANLARVLAAPPLTAPTVADYGGLLSKDVPLSEDSQKKIFDTVGAWKALQTQVPLTSSGQVQTLLDYLKRSLTPAQRALANSNPGAYLSALINTPNAQALGKQLQEAIDAVPSQTSGQEALLTALGLEADPEGGRQRNNLAGYNLRQQDNWKRTPEDIVWLFERHLEGRVGKEMAKVVAYQLLAMSAPEFLVKDFPPTLVYGSPQWASFSAAVSRREQDTPGSTAGQSYAQIMQYDALEPVTEAGQYQSELAGLQSVIDWGIANKVIDENSEGDYSAETIERAAAAMEKQVGEVVEAVKTMTGPMPTRRELALVELTRVYGKEKAHLFELEMFKSASQTKHSTNRYSLLDLYMSGELKSRFRVPDGSEFSVGEFAADILHLPDIEEKFDQAFHHYTAGVGNAVGVNFKYQLTQLPDEDQQMLERGKLTVLHLKPLMGFDESKAIDTPMLRCIKEGGVVIGAELEGKKVRYWYSPTQGKIFKQVEPFNDYGMPVPAELFGSPRGRNDSPAFSRKVADYDLKMLELDKKHLDSVATAAPSARSAALGDAVGSFYTREFNTAKASAKGETKQEREQAQRKAFHRFMLGLIPFYDFVKSIVEGKTGEAIIYGMLELIGLVIPALKGGISAASAGVKVLSTGFRFLKGFAKAGVLAANPLGCIYDAGKGVYQLGKSGIRRLGGPTFPRFINCVTYAVAVAVGTYPSPGRKVPLPRGFTGLWAGIGHL</sequence>
<dbReference type="EMBL" id="CP063073">
    <property type="protein sequence ID" value="QOQ75163.1"/>
    <property type="molecule type" value="Genomic_DNA"/>
</dbReference>
<evidence type="ECO:0000313" key="2">
    <source>
        <dbReference type="EMBL" id="QOQ75163.1"/>
    </source>
</evidence>
<protein>
    <submittedName>
        <fullName evidence="2">Uncharacterized protein</fullName>
    </submittedName>
</protein>
<gene>
    <name evidence="2" type="ORF">IMF22_27475</name>
</gene>
<dbReference type="RefSeq" id="WP_197626656.1">
    <property type="nucleotide sequence ID" value="NZ_CP063073.1"/>
</dbReference>
<dbReference type="AlphaFoldDB" id="A0A7M1KFX9"/>
<proteinExistence type="predicted"/>
<organism evidence="2 3">
    <name type="scientific">Pseudomonas poae</name>
    <dbReference type="NCBI Taxonomy" id="200451"/>
    <lineage>
        <taxon>Bacteria</taxon>
        <taxon>Pseudomonadati</taxon>
        <taxon>Pseudomonadota</taxon>
        <taxon>Gammaproteobacteria</taxon>
        <taxon>Pseudomonadales</taxon>
        <taxon>Pseudomonadaceae</taxon>
        <taxon>Pseudomonas</taxon>
    </lineage>
</organism>
<name>A0A7M1KFX9_9PSED</name>